<dbReference type="CDD" id="cd00090">
    <property type="entry name" value="HTH_ARSR"/>
    <property type="match status" value="1"/>
</dbReference>
<dbReference type="PANTHER" id="PTHR43132:SF2">
    <property type="entry name" value="ARSENICAL RESISTANCE OPERON REPRESSOR ARSR-RELATED"/>
    <property type="match status" value="1"/>
</dbReference>
<evidence type="ECO:0000313" key="2">
    <source>
        <dbReference type="Proteomes" id="UP000629371"/>
    </source>
</evidence>
<sequence>MITLPLSADALAATRFAISPLMHAGAVLHPCRTNAVPHGSLPSREVTDVLQDKRLHLLAAVRKVVHTFAPVFYAPVFLTPPPPAGRPPDPHEDLHRVATAPSHLVARQISRLLGAEPQRTPAASAALRILRDAVDRGERDFADQLACEMDAFWDGHLARQWSAVAAHAEEDITLRTRLLADYGMGSALESLHEAFCYGDGSLRLLDRLTAEVPGGTPLVLFPSPLAHNWLLSVDPRGERPVYLIYPTRPQAASARPNPEAEQAMSEVIGPTRCALLADLDVPRTTTQLAALQHLSPSTVSYHLARLHRAGLVTRARIRNCVYYQRSHEPSGAL</sequence>
<reference evidence="1 2" key="1">
    <citation type="submission" date="2021-01" db="EMBL/GenBank/DDBJ databases">
        <title>WGS of actinomycetes isolated from Thailand.</title>
        <authorList>
            <person name="Thawai C."/>
        </authorList>
    </citation>
    <scope>NUCLEOTIDE SEQUENCE [LARGE SCALE GENOMIC DNA]</scope>
    <source>
        <strain evidence="1 2">CH9-7</strain>
    </source>
</reference>
<protein>
    <submittedName>
        <fullName evidence="1">Winged helix-turn-helix transcriptional regulator</fullName>
    </submittedName>
</protein>
<dbReference type="InterPro" id="IPR011991">
    <property type="entry name" value="ArsR-like_HTH"/>
</dbReference>
<dbReference type="Pfam" id="PF12840">
    <property type="entry name" value="HTH_20"/>
    <property type="match status" value="1"/>
</dbReference>
<dbReference type="EMBL" id="JAERRI010000024">
    <property type="protein sequence ID" value="MBL1094020.1"/>
    <property type="molecule type" value="Genomic_DNA"/>
</dbReference>
<dbReference type="InterPro" id="IPR051011">
    <property type="entry name" value="Metal_resp_trans_reg"/>
</dbReference>
<proteinExistence type="predicted"/>
<name>A0ABS1N245_9ACTN</name>
<dbReference type="PANTHER" id="PTHR43132">
    <property type="entry name" value="ARSENICAL RESISTANCE OPERON REPRESSOR ARSR-RELATED"/>
    <property type="match status" value="1"/>
</dbReference>
<dbReference type="Gene3D" id="1.10.10.10">
    <property type="entry name" value="Winged helix-like DNA-binding domain superfamily/Winged helix DNA-binding domain"/>
    <property type="match status" value="1"/>
</dbReference>
<dbReference type="SUPFAM" id="SSF46785">
    <property type="entry name" value="Winged helix' DNA-binding domain"/>
    <property type="match status" value="1"/>
</dbReference>
<keyword evidence="2" id="KW-1185">Reference proteome</keyword>
<dbReference type="Proteomes" id="UP000629371">
    <property type="component" value="Unassembled WGS sequence"/>
</dbReference>
<gene>
    <name evidence="1" type="ORF">JK360_32705</name>
</gene>
<dbReference type="RefSeq" id="WP_201810266.1">
    <property type="nucleotide sequence ID" value="NZ_JAERRI010000024.1"/>
</dbReference>
<accession>A0ABS1N245</accession>
<evidence type="ECO:0000313" key="1">
    <source>
        <dbReference type="EMBL" id="MBL1094020.1"/>
    </source>
</evidence>
<dbReference type="InterPro" id="IPR036390">
    <property type="entry name" value="WH_DNA-bd_sf"/>
</dbReference>
<comment type="caution">
    <text evidence="1">The sequence shown here is derived from an EMBL/GenBank/DDBJ whole genome shotgun (WGS) entry which is preliminary data.</text>
</comment>
<organism evidence="1 2">
    <name type="scientific">Streptomyces siderophoricus</name>
    <dbReference type="NCBI Taxonomy" id="2802281"/>
    <lineage>
        <taxon>Bacteria</taxon>
        <taxon>Bacillati</taxon>
        <taxon>Actinomycetota</taxon>
        <taxon>Actinomycetes</taxon>
        <taxon>Kitasatosporales</taxon>
        <taxon>Streptomycetaceae</taxon>
        <taxon>Streptomyces</taxon>
    </lineage>
</organism>
<dbReference type="InterPro" id="IPR036388">
    <property type="entry name" value="WH-like_DNA-bd_sf"/>
</dbReference>